<dbReference type="InterPro" id="IPR044036">
    <property type="entry name" value="DUF5752"/>
</dbReference>
<dbReference type="Pfam" id="PF19027">
    <property type="entry name" value="DUF5752"/>
    <property type="match status" value="1"/>
</dbReference>
<dbReference type="Proteomes" id="UP001201020">
    <property type="component" value="Chromosome"/>
</dbReference>
<reference evidence="1" key="1">
    <citation type="journal article" date="2022" name="Nat. Microbiol.">
        <title>Unique mobile elements and scalable gene flow at the prokaryote-eukaryote boundary revealed by circularized Asgard archaea genomes.</title>
        <authorList>
            <person name="Wu F."/>
            <person name="Speth D.R."/>
            <person name="Philosof A."/>
            <person name="Cremiere A."/>
            <person name="Narayanan A."/>
            <person name="Barco R.A."/>
            <person name="Connon S.A."/>
            <person name="Amend J.P."/>
            <person name="Antoshechkin I.A."/>
            <person name="Orphan V.J."/>
        </authorList>
    </citation>
    <scope>NUCLEOTIDE SEQUENCE</scope>
    <source>
        <strain evidence="1">PM71</strain>
    </source>
</reference>
<gene>
    <name evidence="1" type="ORF">K9W45_09960</name>
</gene>
<accession>A0A9Y1BJP6</accession>
<name>A0A9Y1BJP6_9ARCH</name>
<evidence type="ECO:0000313" key="1">
    <source>
        <dbReference type="EMBL" id="UJG40155.1"/>
    </source>
</evidence>
<protein>
    <submittedName>
        <fullName evidence="1">DUF5752 family protein</fullName>
    </submittedName>
</protein>
<dbReference type="AlphaFoldDB" id="A0A9Y1BJP6"/>
<organism evidence="1">
    <name type="scientific">Candidatus Heimdallarchaeum aukensis</name>
    <dbReference type="NCBI Taxonomy" id="2876573"/>
    <lineage>
        <taxon>Archaea</taxon>
        <taxon>Promethearchaeati</taxon>
        <taxon>Candidatus Heimdallarchaeota</taxon>
        <taxon>Candidatus Heimdallarchaeia (ex Rinke et al. 2021) (nom. nud.)</taxon>
        <taxon>Candidatus Heimdallarchaeales</taxon>
        <taxon>Candidatus Heimdallarchaeaceae</taxon>
        <taxon>Candidatus Heimdallarchaeum</taxon>
    </lineage>
</organism>
<dbReference type="EMBL" id="CP084166">
    <property type="protein sequence ID" value="UJG40155.1"/>
    <property type="molecule type" value="Genomic_DNA"/>
</dbReference>
<proteinExistence type="predicted"/>
<sequence>MTVNVTEKKKVPLLSKPISPPFTFRDPESPSKIYGSALSLKELADILRYIPFFSIEYHTHRIDEDMNISSDLALWLKYVLNLNDLAEEVEKLAQTYKGLELKEKMINLINSKLFEGE</sequence>